<accession>A0A317VE18</accession>
<evidence type="ECO:0000313" key="3">
    <source>
        <dbReference type="EMBL" id="PWY71679.1"/>
    </source>
</evidence>
<comment type="caution">
    <text evidence="3">The sequence shown here is derived from an EMBL/GenBank/DDBJ whole genome shotgun (WGS) entry which is preliminary data.</text>
</comment>
<protein>
    <recommendedName>
        <fullName evidence="5">Altered inheritance of mitochondria protein 6</fullName>
    </recommendedName>
</protein>
<dbReference type="GeneID" id="37062738"/>
<dbReference type="STRING" id="1448321.A0A317VE18"/>
<dbReference type="VEuPathDB" id="FungiDB:BO70DRAFT_321036"/>
<dbReference type="InterPro" id="IPR017946">
    <property type="entry name" value="PLC-like_Pdiesterase_TIM-brl"/>
</dbReference>
<keyword evidence="2" id="KW-0812">Transmembrane</keyword>
<dbReference type="SUPFAM" id="SSF51695">
    <property type="entry name" value="PLC-like phosphodiesterases"/>
    <property type="match status" value="1"/>
</dbReference>
<dbReference type="EMBL" id="MSFL01000027">
    <property type="protein sequence ID" value="PWY71679.1"/>
    <property type="molecule type" value="Genomic_DNA"/>
</dbReference>
<proteinExistence type="inferred from homology"/>
<gene>
    <name evidence="3" type="ORF">BO70DRAFT_321036</name>
</gene>
<evidence type="ECO:0000256" key="2">
    <source>
        <dbReference type="SAM" id="Phobius"/>
    </source>
</evidence>
<keyword evidence="4" id="KW-1185">Reference proteome</keyword>
<sequence length="427" mass="48249">MAAATEREILDLTATKPPVKADEYDEYSWVLLEDHPLRSHPTQCCPGLLWLLQRFCAAVRRRWSDRVLSLICLFLMFLVAIQFLSLLPYGVSYLFLHDEYKEQAGFVHWPAEFNDQPPACISYNPHAHVDAVQYSVAAGCTGVKADVWLQRDSLLVGSSIPILKEESTLRSVYVEPLLEQLHGRNAADARNDQSQMTSRIGLFEQDPMQQFTLFLEVRSPLQTVWPCLVSQLVSLSEHGYLSYRNGTQVVPGPVTVVLSGGKDLGLDDHQIISQDSLYDSIFFDEPLSPETAVHGSLEDEQDPASQYTQPPRGEVLSHSVSVNFGQAIGSPHRGRFSRQQVELVKSQVRAAHELGLPIRYEGIPCYSEGMRRIIWRILTKNGADLIEVDWTGCASRGWQRFFNIGRDARSSHKRPHIPWPWGTTHSR</sequence>
<dbReference type="AlphaFoldDB" id="A0A317VE18"/>
<feature type="transmembrane region" description="Helical" evidence="2">
    <location>
        <begin position="67"/>
        <end position="91"/>
    </location>
</feature>
<name>A0A317VE18_9EURO</name>
<reference evidence="3 4" key="1">
    <citation type="submission" date="2016-12" db="EMBL/GenBank/DDBJ databases">
        <title>The genomes of Aspergillus section Nigri reveals drivers in fungal speciation.</title>
        <authorList>
            <consortium name="DOE Joint Genome Institute"/>
            <person name="Vesth T.C."/>
            <person name="Nybo J."/>
            <person name="Theobald S."/>
            <person name="Brandl J."/>
            <person name="Frisvad J.C."/>
            <person name="Nielsen K.F."/>
            <person name="Lyhne E.K."/>
            <person name="Kogle M.E."/>
            <person name="Kuo A."/>
            <person name="Riley R."/>
            <person name="Clum A."/>
            <person name="Nolan M."/>
            <person name="Lipzen A."/>
            <person name="Salamov A."/>
            <person name="Henrissat B."/>
            <person name="Wiebenga A."/>
            <person name="De Vries R.P."/>
            <person name="Grigoriev I.V."/>
            <person name="Mortensen U.H."/>
            <person name="Andersen M.R."/>
            <person name="Baker S.E."/>
        </authorList>
    </citation>
    <scope>NUCLEOTIDE SEQUENCE [LARGE SCALE GENOMIC DNA]</scope>
    <source>
        <strain evidence="3 4">CBS 117.55</strain>
    </source>
</reference>
<dbReference type="PANTHER" id="PTHR31571:SF5">
    <property type="entry name" value="ALTERED INHERITANCE OF MITOCHONDRIA PROTEIN 6"/>
    <property type="match status" value="1"/>
</dbReference>
<dbReference type="PANTHER" id="PTHR31571">
    <property type="entry name" value="ALTERED INHERITANCE OF MITOCHONDRIA PROTEIN 6"/>
    <property type="match status" value="1"/>
</dbReference>
<dbReference type="OrthoDB" id="4499526at2759"/>
<keyword evidence="2" id="KW-0472">Membrane</keyword>
<dbReference type="RefSeq" id="XP_025396271.1">
    <property type="nucleotide sequence ID" value="XM_025540501.1"/>
</dbReference>
<dbReference type="InterPro" id="IPR051236">
    <property type="entry name" value="HAT_RTT109-like"/>
</dbReference>
<comment type="similarity">
    <text evidence="1">Belongs to the AIM6 family.</text>
</comment>
<evidence type="ECO:0008006" key="5">
    <source>
        <dbReference type="Google" id="ProtNLM"/>
    </source>
</evidence>
<evidence type="ECO:0000313" key="4">
    <source>
        <dbReference type="Proteomes" id="UP000247233"/>
    </source>
</evidence>
<keyword evidence="2" id="KW-1133">Transmembrane helix</keyword>
<organism evidence="3 4">
    <name type="scientific">Aspergillus heteromorphus CBS 117.55</name>
    <dbReference type="NCBI Taxonomy" id="1448321"/>
    <lineage>
        <taxon>Eukaryota</taxon>
        <taxon>Fungi</taxon>
        <taxon>Dikarya</taxon>
        <taxon>Ascomycota</taxon>
        <taxon>Pezizomycotina</taxon>
        <taxon>Eurotiomycetes</taxon>
        <taxon>Eurotiomycetidae</taxon>
        <taxon>Eurotiales</taxon>
        <taxon>Aspergillaceae</taxon>
        <taxon>Aspergillus</taxon>
        <taxon>Aspergillus subgen. Circumdati</taxon>
    </lineage>
</organism>
<dbReference type="Proteomes" id="UP000247233">
    <property type="component" value="Unassembled WGS sequence"/>
</dbReference>
<dbReference type="GO" id="GO:0008081">
    <property type="term" value="F:phosphoric diester hydrolase activity"/>
    <property type="evidence" value="ECO:0007669"/>
    <property type="project" value="InterPro"/>
</dbReference>
<evidence type="ECO:0000256" key="1">
    <source>
        <dbReference type="ARBA" id="ARBA00008858"/>
    </source>
</evidence>
<dbReference type="GO" id="GO:0006629">
    <property type="term" value="P:lipid metabolic process"/>
    <property type="evidence" value="ECO:0007669"/>
    <property type="project" value="InterPro"/>
</dbReference>